<evidence type="ECO:0000256" key="12">
    <source>
        <dbReference type="ARBA" id="ARBA00032687"/>
    </source>
</evidence>
<keyword evidence="8" id="KW-0175">Coiled coil</keyword>
<dbReference type="GO" id="GO:0008289">
    <property type="term" value="F:lipid binding"/>
    <property type="evidence" value="ECO:0007669"/>
    <property type="project" value="UniProtKB-KW"/>
</dbReference>
<name>A0A3M7P441_BRAPC</name>
<feature type="non-terminal residue" evidence="15">
    <location>
        <position position="252"/>
    </location>
</feature>
<dbReference type="OrthoDB" id="5966837at2759"/>
<evidence type="ECO:0000313" key="16">
    <source>
        <dbReference type="Proteomes" id="UP000276133"/>
    </source>
</evidence>
<comment type="subcellular location">
    <subcellularLocation>
        <location evidence="3">Cytoplasm</location>
    </subcellularLocation>
    <subcellularLocation>
        <location evidence="2">Mitochondrion matrix</location>
    </subcellularLocation>
    <subcellularLocation>
        <location evidence="1">Mitochondrion outer membrane</location>
    </subcellularLocation>
</comment>
<dbReference type="EMBL" id="REGN01013522">
    <property type="protein sequence ID" value="RMZ93835.1"/>
    <property type="molecule type" value="Genomic_DNA"/>
</dbReference>
<feature type="region of interest" description="Disordered" evidence="13">
    <location>
        <begin position="223"/>
        <end position="252"/>
    </location>
</feature>
<protein>
    <recommendedName>
        <fullName evidence="5">Mitochondria-eating protein</fullName>
    </recommendedName>
    <alternativeName>
        <fullName evidence="12">Spermatogenesis-associated protein 18</fullName>
    </alternativeName>
</protein>
<keyword evidence="10" id="KW-0496">Mitochondrion</keyword>
<keyword evidence="7" id="KW-1000">Mitochondrion outer membrane</keyword>
<feature type="domain" description="Mitochondria-eating protein C-terminal" evidence="14">
    <location>
        <begin position="29"/>
        <end position="219"/>
    </location>
</feature>
<dbReference type="PANTHER" id="PTHR21771:SF0">
    <property type="entry name" value="MITOCHONDRIA-EATING PROTEIN"/>
    <property type="match status" value="1"/>
</dbReference>
<dbReference type="STRING" id="10195.A0A3M7P441"/>
<feature type="non-terminal residue" evidence="15">
    <location>
        <position position="1"/>
    </location>
</feature>
<evidence type="ECO:0000256" key="6">
    <source>
        <dbReference type="ARBA" id="ARBA00022490"/>
    </source>
</evidence>
<dbReference type="GO" id="GO:0005759">
    <property type="term" value="C:mitochondrial matrix"/>
    <property type="evidence" value="ECO:0007669"/>
    <property type="project" value="UniProtKB-SubCell"/>
</dbReference>
<evidence type="ECO:0000256" key="5">
    <source>
        <dbReference type="ARBA" id="ARBA00019863"/>
    </source>
</evidence>
<keyword evidence="16" id="KW-1185">Reference proteome</keyword>
<evidence type="ECO:0000256" key="4">
    <source>
        <dbReference type="ARBA" id="ARBA00008233"/>
    </source>
</evidence>
<evidence type="ECO:0000256" key="3">
    <source>
        <dbReference type="ARBA" id="ARBA00004496"/>
    </source>
</evidence>
<organism evidence="15 16">
    <name type="scientific">Brachionus plicatilis</name>
    <name type="common">Marine rotifer</name>
    <name type="synonym">Brachionus muelleri</name>
    <dbReference type="NCBI Taxonomy" id="10195"/>
    <lineage>
        <taxon>Eukaryota</taxon>
        <taxon>Metazoa</taxon>
        <taxon>Spiralia</taxon>
        <taxon>Gnathifera</taxon>
        <taxon>Rotifera</taxon>
        <taxon>Eurotatoria</taxon>
        <taxon>Monogononta</taxon>
        <taxon>Pseudotrocha</taxon>
        <taxon>Ploima</taxon>
        <taxon>Brachionidae</taxon>
        <taxon>Brachionus</taxon>
    </lineage>
</organism>
<keyword evidence="11" id="KW-0472">Membrane</keyword>
<evidence type="ECO:0000256" key="8">
    <source>
        <dbReference type="ARBA" id="ARBA00023054"/>
    </source>
</evidence>
<dbReference type="InterPro" id="IPR026169">
    <property type="entry name" value="MIEAP"/>
</dbReference>
<sequence>SRPLSRSCSPCRLPSDSPLSPNNCTQVVRQESLTAKFNDLYTCERLNAMDTLRNFCDDYENNQRIIFASVQEAFSVAKRNFADWKIRARSTVALTHLGPETLEEAVQNYINRNMDLYDLPCMTSEVICGLNNNPKICLPVGVSYSIISSFIREACRIAWEMSTLAYPLDTALAIDAEVMDETKYRRTYDSEYSAPLVNHHIWPCLMQGTRVISKGEVCTKRGASLNRSRQRNSSPLRSCLRNRSSSPVRRAR</sequence>
<dbReference type="PANTHER" id="PTHR21771">
    <property type="entry name" value="MITOCHONDRIA-EATING PROTEIN-RELATED"/>
    <property type="match status" value="1"/>
</dbReference>
<evidence type="ECO:0000313" key="15">
    <source>
        <dbReference type="EMBL" id="RMZ93835.1"/>
    </source>
</evidence>
<dbReference type="GO" id="GO:0035694">
    <property type="term" value="P:mitochondrial protein catabolic process"/>
    <property type="evidence" value="ECO:0007669"/>
    <property type="project" value="InterPro"/>
</dbReference>
<evidence type="ECO:0000256" key="9">
    <source>
        <dbReference type="ARBA" id="ARBA00023121"/>
    </source>
</evidence>
<dbReference type="AlphaFoldDB" id="A0A3M7P441"/>
<evidence type="ECO:0000259" key="14">
    <source>
        <dbReference type="Pfam" id="PF16026"/>
    </source>
</evidence>
<dbReference type="GO" id="GO:0005741">
    <property type="term" value="C:mitochondrial outer membrane"/>
    <property type="evidence" value="ECO:0007669"/>
    <property type="project" value="UniProtKB-SubCell"/>
</dbReference>
<accession>A0A3M7P441</accession>
<comment type="similarity">
    <text evidence="4">Belongs to the MIEAP family.</text>
</comment>
<dbReference type="Pfam" id="PF16026">
    <property type="entry name" value="MIEAP"/>
    <property type="match status" value="1"/>
</dbReference>
<evidence type="ECO:0000256" key="7">
    <source>
        <dbReference type="ARBA" id="ARBA00022787"/>
    </source>
</evidence>
<dbReference type="InterPro" id="IPR031981">
    <property type="entry name" value="MIEAP_C"/>
</dbReference>
<reference evidence="15 16" key="1">
    <citation type="journal article" date="2018" name="Sci. Rep.">
        <title>Genomic signatures of local adaptation to the degree of environmental predictability in rotifers.</title>
        <authorList>
            <person name="Franch-Gras L."/>
            <person name="Hahn C."/>
            <person name="Garcia-Roger E.M."/>
            <person name="Carmona M.J."/>
            <person name="Serra M."/>
            <person name="Gomez A."/>
        </authorList>
    </citation>
    <scope>NUCLEOTIDE SEQUENCE [LARGE SCALE GENOMIC DNA]</scope>
    <source>
        <strain evidence="15">HYR1</strain>
    </source>
</reference>
<comment type="caution">
    <text evidence="15">The sequence shown here is derived from an EMBL/GenBank/DDBJ whole genome shotgun (WGS) entry which is preliminary data.</text>
</comment>
<evidence type="ECO:0000256" key="1">
    <source>
        <dbReference type="ARBA" id="ARBA00004294"/>
    </source>
</evidence>
<gene>
    <name evidence="15" type="ORF">BpHYR1_035090</name>
</gene>
<dbReference type="Proteomes" id="UP000276133">
    <property type="component" value="Unassembled WGS sequence"/>
</dbReference>
<keyword evidence="6" id="KW-0963">Cytoplasm</keyword>
<feature type="compositionally biased region" description="Polar residues" evidence="13">
    <location>
        <begin position="225"/>
        <end position="252"/>
    </location>
</feature>
<evidence type="ECO:0000256" key="10">
    <source>
        <dbReference type="ARBA" id="ARBA00023128"/>
    </source>
</evidence>
<evidence type="ECO:0000256" key="11">
    <source>
        <dbReference type="ARBA" id="ARBA00023136"/>
    </source>
</evidence>
<keyword evidence="9" id="KW-0446">Lipid-binding</keyword>
<proteinExistence type="inferred from homology"/>
<evidence type="ECO:0000256" key="13">
    <source>
        <dbReference type="SAM" id="MobiDB-lite"/>
    </source>
</evidence>
<dbReference type="GO" id="GO:0035695">
    <property type="term" value="P:mitophagy by internal vacuole formation"/>
    <property type="evidence" value="ECO:0007669"/>
    <property type="project" value="TreeGrafter"/>
</dbReference>
<evidence type="ECO:0000256" key="2">
    <source>
        <dbReference type="ARBA" id="ARBA00004305"/>
    </source>
</evidence>